<gene>
    <name evidence="2" type="ORF">LIER_35125</name>
</gene>
<dbReference type="PANTHER" id="PTHR37984">
    <property type="entry name" value="PROTEIN CBG26694"/>
    <property type="match status" value="1"/>
</dbReference>
<dbReference type="InterPro" id="IPR036397">
    <property type="entry name" value="RNaseH_sf"/>
</dbReference>
<dbReference type="SUPFAM" id="SSF53098">
    <property type="entry name" value="Ribonuclease H-like"/>
    <property type="match status" value="1"/>
</dbReference>
<dbReference type="AlphaFoldDB" id="A0AAV3NK40"/>
<dbReference type="Gene3D" id="3.30.420.10">
    <property type="entry name" value="Ribonuclease H-like superfamily/Ribonuclease H"/>
    <property type="match status" value="1"/>
</dbReference>
<name>A0AAV3NK40_LITER</name>
<organism evidence="2 3">
    <name type="scientific">Lithospermum erythrorhizon</name>
    <name type="common">Purple gromwell</name>
    <name type="synonym">Lithospermum officinale var. erythrorhizon</name>
    <dbReference type="NCBI Taxonomy" id="34254"/>
    <lineage>
        <taxon>Eukaryota</taxon>
        <taxon>Viridiplantae</taxon>
        <taxon>Streptophyta</taxon>
        <taxon>Embryophyta</taxon>
        <taxon>Tracheophyta</taxon>
        <taxon>Spermatophyta</taxon>
        <taxon>Magnoliopsida</taxon>
        <taxon>eudicotyledons</taxon>
        <taxon>Gunneridae</taxon>
        <taxon>Pentapetalae</taxon>
        <taxon>asterids</taxon>
        <taxon>lamiids</taxon>
        <taxon>Boraginales</taxon>
        <taxon>Boraginaceae</taxon>
        <taxon>Boraginoideae</taxon>
        <taxon>Lithospermeae</taxon>
        <taxon>Lithospermum</taxon>
    </lineage>
</organism>
<feature type="domain" description="Integrase catalytic" evidence="1">
    <location>
        <begin position="1"/>
        <end position="117"/>
    </location>
</feature>
<evidence type="ECO:0000259" key="1">
    <source>
        <dbReference type="PROSITE" id="PS50994"/>
    </source>
</evidence>
<dbReference type="PANTHER" id="PTHR37984:SF5">
    <property type="entry name" value="PROTEIN NYNRIN-LIKE"/>
    <property type="match status" value="1"/>
</dbReference>
<dbReference type="InterPro" id="IPR050951">
    <property type="entry name" value="Retrovirus_Pol_polyprotein"/>
</dbReference>
<keyword evidence="3" id="KW-1185">Reference proteome</keyword>
<sequence length="159" mass="18636">MEEKDWRRPNARFILTGELPSEGVEARKIKSQSYNSRCKCVEAAPLKNTRAQDMEEFIWKNSITRLGIPRIIISDNGPQFDVAVIREMWQRLGIKLKFTPVCYPQYNGQVEVKNKPIFLSTMVKWYEELAYYGPIEPHPPMPLEKRRSAWSTAQKRCFP</sequence>
<comment type="caution">
    <text evidence="2">The sequence shown here is derived from an EMBL/GenBank/DDBJ whole genome shotgun (WGS) entry which is preliminary data.</text>
</comment>
<proteinExistence type="predicted"/>
<evidence type="ECO:0000313" key="2">
    <source>
        <dbReference type="EMBL" id="GAA0139732.1"/>
    </source>
</evidence>
<dbReference type="InterPro" id="IPR012337">
    <property type="entry name" value="RNaseH-like_sf"/>
</dbReference>
<dbReference type="GO" id="GO:0015074">
    <property type="term" value="P:DNA integration"/>
    <property type="evidence" value="ECO:0007669"/>
    <property type="project" value="InterPro"/>
</dbReference>
<dbReference type="GO" id="GO:0003676">
    <property type="term" value="F:nucleic acid binding"/>
    <property type="evidence" value="ECO:0007669"/>
    <property type="project" value="InterPro"/>
</dbReference>
<accession>A0AAV3NK40</accession>
<dbReference type="Proteomes" id="UP001454036">
    <property type="component" value="Unassembled WGS sequence"/>
</dbReference>
<protein>
    <recommendedName>
        <fullName evidence="1">Integrase catalytic domain-containing protein</fullName>
    </recommendedName>
</protein>
<dbReference type="EMBL" id="BAABME010015164">
    <property type="protein sequence ID" value="GAA0139732.1"/>
    <property type="molecule type" value="Genomic_DNA"/>
</dbReference>
<reference evidence="2 3" key="1">
    <citation type="submission" date="2024-01" db="EMBL/GenBank/DDBJ databases">
        <title>The complete chloroplast genome sequence of Lithospermum erythrorhizon: insights into the phylogenetic relationship among Boraginaceae species and the maternal lineages of purple gromwells.</title>
        <authorList>
            <person name="Okada T."/>
            <person name="Watanabe K."/>
        </authorList>
    </citation>
    <scope>NUCLEOTIDE SEQUENCE [LARGE SCALE GENOMIC DNA]</scope>
</reference>
<evidence type="ECO:0000313" key="3">
    <source>
        <dbReference type="Proteomes" id="UP001454036"/>
    </source>
</evidence>
<dbReference type="PROSITE" id="PS50994">
    <property type="entry name" value="INTEGRASE"/>
    <property type="match status" value="1"/>
</dbReference>
<dbReference type="InterPro" id="IPR001584">
    <property type="entry name" value="Integrase_cat-core"/>
</dbReference>